<dbReference type="AlphaFoldDB" id="A0A858RMB1"/>
<evidence type="ECO:0000313" key="3">
    <source>
        <dbReference type="Proteomes" id="UP000501812"/>
    </source>
</evidence>
<dbReference type="EMBL" id="CP051774">
    <property type="protein sequence ID" value="QJE97509.1"/>
    <property type="molecule type" value="Genomic_DNA"/>
</dbReference>
<dbReference type="KEGG" id="luo:HHL09_17530"/>
<dbReference type="Proteomes" id="UP000501812">
    <property type="component" value="Chromosome"/>
</dbReference>
<evidence type="ECO:0000256" key="1">
    <source>
        <dbReference type="SAM" id="MobiDB-lite"/>
    </source>
</evidence>
<keyword evidence="3" id="KW-1185">Reference proteome</keyword>
<feature type="region of interest" description="Disordered" evidence="1">
    <location>
        <begin position="868"/>
        <end position="888"/>
    </location>
</feature>
<dbReference type="RefSeq" id="WP_169455925.1">
    <property type="nucleotide sequence ID" value="NZ_CP051774.1"/>
</dbReference>
<gene>
    <name evidence="2" type="ORF">HHL09_17530</name>
</gene>
<name>A0A858RMB1_9BACT</name>
<proteinExistence type="predicted"/>
<accession>A0A858RMB1</accession>
<organism evidence="2 3">
    <name type="scientific">Luteolibacter luteus</name>
    <dbReference type="NCBI Taxonomy" id="2728835"/>
    <lineage>
        <taxon>Bacteria</taxon>
        <taxon>Pseudomonadati</taxon>
        <taxon>Verrucomicrobiota</taxon>
        <taxon>Verrucomicrobiia</taxon>
        <taxon>Verrucomicrobiales</taxon>
        <taxon>Verrucomicrobiaceae</taxon>
        <taxon>Luteolibacter</taxon>
    </lineage>
</organism>
<evidence type="ECO:0000313" key="2">
    <source>
        <dbReference type="EMBL" id="QJE97509.1"/>
    </source>
</evidence>
<reference evidence="2 3" key="1">
    <citation type="submission" date="2020-04" db="EMBL/GenBank/DDBJ databases">
        <title>Luteolibacter sp. G-1-1-1 isolated from soil.</title>
        <authorList>
            <person name="Dahal R.H."/>
        </authorList>
    </citation>
    <scope>NUCLEOTIDE SEQUENCE [LARGE SCALE GENOMIC DNA]</scope>
    <source>
        <strain evidence="2 3">G-1-1-1</strain>
    </source>
</reference>
<sequence>MILRKTRTTTSQRTQKGFALVVAMCLLVLLLLLAVGLMSLSAISLRAGSRDAALQQARSNAKLALQLAIGRLQATAGPDQRITAPASQHGQRQQDHLTGVWEGWKWDGKGSTPNWDQEKSKRFKGWLVSSPTPADTKEEKYADGEVPKESVELVGSTLVTDKSVRAPLVKLGTDEAYAWAVFDESQKASASISKKEPTDFASSYDQAGSAAGYGFEAVKALDWSALADEKTDHHKLLSTGQTTLAGLAKENLGFHDLTTDSLGVLSNAAEGGLSKDLSRLFDSSALPSSYASRFLYSGGDEPLSGIPARFNGANPLPSPDPSWSILQSHYRAYTRLTGGDSPYFDAGVASVTARPTAATQGTQLLRHKAFTEQQIAPVIAKAQFVFSLAFGYNADTLNNMYNDGSAKKSPPEQRDEYITWLVIDPVITLWNPYNVPLRFTGARVELYRIPLAFRIYKNGTLINTEYTKLTNAHTVEDFKTRQSRFYRLNIQPEDGTTERILAPGEHVVFTAHNHKMHGGHDYNLTGVTLRPGFNPPAGSASSPEIGGVTTQNIFVNSSGISSGKDYGKTVRTIAVKAGDRIQVEVKAQRAGVDNFKETGGQEITGFLKYYLGGGNVTRLLGGIELDYGDREEELLPHFPKEDLPTIVVSPDIPKGSTAGLNAARHALRFKEPFLISTFQEKTERDSRFGSRSWLNNSPVNFYASEGIDQTEDFAHHQYEFKWEAMTDWPPNSPTIEISNTGNRGYGGPGIYAQSGVEFATFASLPLAPAHSLAQLRHAPLNVGGQLPLTAQVLANSFAPPLLGDDKVQTAAGNRAYLDHSYLANNALFDSWFLSSAADHPALPGSDKRSAKELLEAFFTKGDALPNSRFRPHRGGRDGEELAEELSSSEDAYEETAAHLLVDAPFNVNSTRIAAWQAFLGSNFGAAAPIITDGSLKLDEGDNLPVLRHSHAASGSLESGSGSSGTDHAKWNGYRRLDEDQITKLAEEIVEQVKERGPFQSVAEFVNRRPGSGELARKGALEAAIENAGLNASVLDPSYGLPDGGNTADGAPGTINQADLLTPLAPQLTVRGDTFRIRAYGEATDEKNSKVKVWCEATVQRVPEYLDQTDKASATASSPVNQNFGRRFELVSFRWLKPREI</sequence>
<protein>
    <submittedName>
        <fullName evidence="2">Uncharacterized protein</fullName>
    </submittedName>
</protein>